<evidence type="ECO:0000259" key="6">
    <source>
        <dbReference type="Pfam" id="PF21725"/>
    </source>
</evidence>
<dbReference type="PANTHER" id="PTHR32305:SF15">
    <property type="entry name" value="PROTEIN RHSA-RELATED"/>
    <property type="match status" value="1"/>
</dbReference>
<dbReference type="InterPro" id="IPR031325">
    <property type="entry name" value="RHS_repeat"/>
</dbReference>
<evidence type="ECO:0000256" key="2">
    <source>
        <dbReference type="SAM" id="Coils"/>
    </source>
</evidence>
<evidence type="ECO:0000259" key="5">
    <source>
        <dbReference type="Pfam" id="PF20148"/>
    </source>
</evidence>
<dbReference type="RefSeq" id="WP_164458932.1">
    <property type="nucleotide sequence ID" value="NZ_JAAIFS010000003.1"/>
</dbReference>
<proteinExistence type="predicted"/>
<evidence type="ECO:0000256" key="1">
    <source>
        <dbReference type="ARBA" id="ARBA00022737"/>
    </source>
</evidence>
<feature type="transmembrane region" description="Helical" evidence="4">
    <location>
        <begin position="250"/>
        <end position="280"/>
    </location>
</feature>
<protein>
    <recommendedName>
        <fullName evidence="9">Rhs protein</fullName>
    </recommendedName>
</protein>
<evidence type="ECO:0000313" key="8">
    <source>
        <dbReference type="EMBL" id="NEV88408.1"/>
    </source>
</evidence>
<evidence type="ECO:0008006" key="9">
    <source>
        <dbReference type="Google" id="ProtNLM"/>
    </source>
</evidence>
<feature type="domain" description="Teneurin-like YD-shell" evidence="7">
    <location>
        <begin position="1291"/>
        <end position="1370"/>
    </location>
</feature>
<dbReference type="Gene3D" id="2.180.10.10">
    <property type="entry name" value="RHS repeat-associated core"/>
    <property type="match status" value="3"/>
</dbReference>
<feature type="region of interest" description="Disordered" evidence="3">
    <location>
        <begin position="139"/>
        <end position="186"/>
    </location>
</feature>
<dbReference type="PANTHER" id="PTHR32305">
    <property type="match status" value="1"/>
</dbReference>
<keyword evidence="4" id="KW-1133">Transmembrane helix</keyword>
<comment type="caution">
    <text evidence="8">The sequence shown here is derived from an EMBL/GenBank/DDBJ whole genome shotgun (WGS) entry which is preliminary data.</text>
</comment>
<feature type="domain" description="Putative T7SS secretion signal" evidence="6">
    <location>
        <begin position="21"/>
        <end position="221"/>
    </location>
</feature>
<reference evidence="8" key="1">
    <citation type="journal article" date="2020" name="Microorganisms">
        <title>Isolation, Genomic and Metabolomic Characterization of Streptomyces tendae VITAKN with Quorum Sensing Inhibitory Activity from Southern India.</title>
        <authorList>
            <person name="Ishaque N.M."/>
            <person name="Burgsdorf I."/>
            <person name="Limlingan Malit J.J."/>
            <person name="Saha S."/>
            <person name="Teta R."/>
            <person name="Ewe D."/>
            <person name="Kannabiran K."/>
            <person name="Hrouzek P."/>
            <person name="Steindler L."/>
            <person name="Costantino V."/>
            <person name="Saurav K."/>
        </authorList>
    </citation>
    <scope>NUCLEOTIDE SEQUENCE</scope>
    <source>
        <strain evidence="8">VITAKN</strain>
    </source>
</reference>
<keyword evidence="4" id="KW-0472">Membrane</keyword>
<dbReference type="Pfam" id="PF21725">
    <property type="entry name" value="T7SS_signal"/>
    <property type="match status" value="1"/>
</dbReference>
<feature type="domain" description="Teneurin-like YD-shell" evidence="7">
    <location>
        <begin position="1051"/>
        <end position="1221"/>
    </location>
</feature>
<dbReference type="InterPro" id="IPR045351">
    <property type="entry name" value="DUF6531"/>
</dbReference>
<accession>A0A6B3QKZ8</accession>
<organism evidence="8">
    <name type="scientific">Streptomyces tendae</name>
    <dbReference type="NCBI Taxonomy" id="1932"/>
    <lineage>
        <taxon>Bacteria</taxon>
        <taxon>Bacillati</taxon>
        <taxon>Actinomycetota</taxon>
        <taxon>Actinomycetes</taxon>
        <taxon>Kitasatosporales</taxon>
        <taxon>Streptomycetaceae</taxon>
        <taxon>Streptomyces</taxon>
    </lineage>
</organism>
<name>A0A6B3QKZ8_STRTE</name>
<evidence type="ECO:0000256" key="3">
    <source>
        <dbReference type="SAM" id="MobiDB-lite"/>
    </source>
</evidence>
<dbReference type="InterPro" id="IPR022385">
    <property type="entry name" value="Rhs_assc_core"/>
</dbReference>
<dbReference type="InterPro" id="IPR049082">
    <property type="entry name" value="T7SS_signal"/>
</dbReference>
<evidence type="ECO:0000259" key="7">
    <source>
        <dbReference type="Pfam" id="PF25023"/>
    </source>
</evidence>
<feature type="domain" description="DUF6531" evidence="5">
    <location>
        <begin position="364"/>
        <end position="436"/>
    </location>
</feature>
<dbReference type="InterPro" id="IPR006530">
    <property type="entry name" value="YD"/>
</dbReference>
<keyword evidence="4" id="KW-0812">Transmembrane</keyword>
<keyword evidence="2" id="KW-0175">Coiled coil</keyword>
<dbReference type="Pfam" id="PF20148">
    <property type="entry name" value="DUF6531"/>
    <property type="match status" value="1"/>
</dbReference>
<feature type="compositionally biased region" description="Basic and acidic residues" evidence="3">
    <location>
        <begin position="1"/>
        <end position="19"/>
    </location>
</feature>
<dbReference type="EMBL" id="JAAIFS010000003">
    <property type="protein sequence ID" value="NEV88408.1"/>
    <property type="molecule type" value="Genomic_DNA"/>
</dbReference>
<gene>
    <name evidence="8" type="ORF">GUR47_17240</name>
</gene>
<dbReference type="Pfam" id="PF05593">
    <property type="entry name" value="RHS_repeat"/>
    <property type="match status" value="5"/>
</dbReference>
<dbReference type="InterPro" id="IPR050708">
    <property type="entry name" value="T6SS_VgrG/RHS"/>
</dbReference>
<feature type="region of interest" description="Disordered" evidence="3">
    <location>
        <begin position="1"/>
        <end position="23"/>
    </location>
</feature>
<feature type="compositionally biased region" description="Polar residues" evidence="3">
    <location>
        <begin position="174"/>
        <end position="185"/>
    </location>
</feature>
<keyword evidence="1" id="KW-0677">Repeat</keyword>
<sequence length="1524" mass="167676">MVGHRPSDWHVLDLDKDPTPGDPQRVRTLAKTLHDFADDVSEALRLVKGMAGESTLAEWAGKSAAVFKEEFDGVPKNLRKLEKSYGMCGDALADFWPKLERAQALADRALVKAREARQDLSSAQSKLSSADSWVTRASKEADKYKDDPTGSKSDADKPDEAKVRAATRDVQHAKTAQTNAQSAVDSAQGALDAAKKMAEDARKMRDDAAREAKGKIDEASDAGIQNRSWWEEVGDWVSDNWDSIVAVCKVVVAVVGIIAMVIGGPILGAIVLVAALVVLADTLYKYSKGQASLWDVGLAALDCIPGMKGLTTLGGLAKGARALGKTGLKGMAAGLRGLKSARSVLTKGAKGAYNRLKSVVKGCGDPVDAATGQMFLAQTDVVLPGTLPLVFTRRSASDYRTGWWFGPSWSSTVDQRLELDKDGIVFVTEDGMLVAYPHPQGRSAAGVLPVAGPRWPLLRTGDGGYRITEPVTGHSRYFAPPSGGIALLKRISDRNGNTIDFEYDEGGTPLSIRHSCGYHIRLTAEGAHITELALVAAADDGTDVVIRRYGYTDGSLSSVANSSGLPLLFTYDERGRINSWTDTNSRRYAYGYDEWDRCVQQGGEDGHVTGRFTYGGTDPRWPGCHITTLHTTDGAEWKFVVNDNSQVVAEIDPLGNTARTGYDVHHHLVSQTDALGATTSCMNNELGQPLRVTRPDGAVTRYAYNDMHLVTLIELPDGSTWRQAYDERGNCVSVTDPSGAVTRSSYDDSGRLVSFTDALGHATIVRCNPAGIAVCITDPLGATTQWDRNAFGQPVTVTDSAGRTTHRAWTPEGLPLTRTAPDGSTETWTYDGEGNCLSHTDAAGHTSRFDYTHFDRLAARTDAEGNRYEFAYDASLRLTKVTNPRGMVWAYTYDVAGRVTSETDFDGRTLTYTHDAAGRLASRTNAVGQTVTLERNALGQVTRKDVEGAITSFVYDRLGHLVRATGPDSDLLLQRDPFGAVLAETVDGRTLRNTYDVLGRRVSRTTSSGATSNWAYDVVGRPVRLDLSGHSMAFAYDSEGRETTRRLGESLEVAHVFDELGRLVTQAVTAADGRSVQHRTYTYRADNNLVGSEDQFGGARQYDLDSAGRVTAVRGEQWTERYAYDEVGNQVQADWPADHPRHEAAGSRQYRGMRIQRAGAVRYEHDDQGRVVRRQKTHLSRRPETWQYAWDAEDHLTSVVTPDGTRWRYRYDPLGRRIAKERLSADDSSAVERTVFSWDGTTLCEQTTEIEELPRPITLTWDYQGMRPVAQRETVADVADIANASQAEIDRRFFAIVTDAVGTPTELIDEWGEVAWRARSTLWGTTAWPSNSLAYTPLRFPGQYFDPETGLHYNHYRQYDPESARYFSPDPLGLHPAPNPFTYVTNPLSWLDPLGLAPCEVALGYRWADTAKFAESRGFKHFLELSAEDWRGPVQKAILDRSVLLHVNMKGFSGAFEGMAKRGLGHEPGMAIHATEEEMGWIARAVKHGHRDWDSITWYDKDGNVADILEPDWENFGRVRDFIL</sequence>
<feature type="compositionally biased region" description="Basic and acidic residues" evidence="3">
    <location>
        <begin position="139"/>
        <end position="172"/>
    </location>
</feature>
<evidence type="ECO:0000256" key="4">
    <source>
        <dbReference type="SAM" id="Phobius"/>
    </source>
</evidence>
<dbReference type="Gene3D" id="1.20.120.330">
    <property type="entry name" value="Nucleotidyltransferases domain 2"/>
    <property type="match status" value="1"/>
</dbReference>
<dbReference type="InterPro" id="IPR056823">
    <property type="entry name" value="TEN-like_YD-shell"/>
</dbReference>
<dbReference type="NCBIfam" id="TIGR03696">
    <property type="entry name" value="Rhs_assc_core"/>
    <property type="match status" value="1"/>
</dbReference>
<dbReference type="NCBIfam" id="TIGR01643">
    <property type="entry name" value="YD_repeat_2x"/>
    <property type="match status" value="9"/>
</dbReference>
<dbReference type="Pfam" id="PF25023">
    <property type="entry name" value="TEN_YD-shell"/>
    <property type="match status" value="2"/>
</dbReference>
<feature type="coiled-coil region" evidence="2">
    <location>
        <begin position="99"/>
        <end position="126"/>
    </location>
</feature>